<dbReference type="InParanoid" id="C1EB92"/>
<dbReference type="KEGG" id="mis:MICPUN_60349"/>
<gene>
    <name evidence="1" type="ORF">MICPUN_60349</name>
</gene>
<sequence>MIPTPLELSLGEPFEDVSFNPAGTSASSAKKALDDAASSLARDPAVALAPLRFLAANRFGIPDPWPVEAPRFLLEALAVANATAASSPSLASDIWSLAAILLGTWARWRSERHPGGTSEAREILGAVARTIREHATRAHDGAGRKLANAPFVVSQLGATPVLTLACVASAPLCPPETRAGALRDVARIAGLAVNNGGIGTGVGGGGVRGGGGIGPYPGTLTRPESSAQRLVAAFVYAASAAEDPVHITQLCASVFPAWRGYRVGGTTGSNESPEDAVASQTSGLLLTRAVQATAATFPDAAASLAAVARAVLRGEPIDQGAGETSLNLASLNLTLRPDECRSAASYVAAGLQLATRRGAPPPPGRGSPDAWHRVADVGADAIRACVALASCPAGGGRCFELARDVAEAWAAEGYSNPTEGADVEARTASQGGLPRDVAARAANAALGRWSIATSCALALVRCQASGAVPPDVEWDALDAISVGTNRSSAAGAYALLASARTRADPGRASASVAACARAPLAKRAPAIATLVAERVTELHALRGGFTAGGSPKTGVKFSIRSFAARARELAVAVHDAFRGFKSIAPTAWQRSLDASATHPAFQVPFLTVLGLLRGVPLLSSADDVSPALAAIDALARLEFARTPDPRYATLLRDVANALASDDDVRSARLARATCESLFPDPVAELDAVCGGGVAWSDDDALGSRTHLLLRLLPYAAARLAEDSGGADPTGGAEWGAEEGARVLAARVLPCVERCLAHGRDALVRAAHVAAVAIFRSHGRSRVTQTWFLNSYLTRALEMYPHRTPAEPFVAAIGTVAMHCELGSRLPCLAASAATERAVALDGRGDASSMDAASSLRRLVFGLLALVDHAIVPEMAAIAESAMMSAGRGGGMDAGAARAARARAYEDLVAGGVLACSDYGRKNSLVQWALRCKSML</sequence>
<accession>C1EB92</accession>
<evidence type="ECO:0000313" key="2">
    <source>
        <dbReference type="Proteomes" id="UP000002009"/>
    </source>
</evidence>
<dbReference type="EMBL" id="CP001328">
    <property type="protein sequence ID" value="ACO65341.1"/>
    <property type="molecule type" value="Genomic_DNA"/>
</dbReference>
<name>C1EB92_MICCC</name>
<organism evidence="1 2">
    <name type="scientific">Micromonas commoda (strain RCC299 / NOUM17 / CCMP2709)</name>
    <name type="common">Picoplanktonic green alga</name>
    <dbReference type="NCBI Taxonomy" id="296587"/>
    <lineage>
        <taxon>Eukaryota</taxon>
        <taxon>Viridiplantae</taxon>
        <taxon>Chlorophyta</taxon>
        <taxon>Mamiellophyceae</taxon>
        <taxon>Mamiellales</taxon>
        <taxon>Mamiellaceae</taxon>
        <taxon>Micromonas</taxon>
    </lineage>
</organism>
<dbReference type="AlphaFoldDB" id="C1EB92"/>
<proteinExistence type="predicted"/>
<evidence type="ECO:0000313" key="1">
    <source>
        <dbReference type="EMBL" id="ACO65341.1"/>
    </source>
</evidence>
<dbReference type="GeneID" id="8245025"/>
<dbReference type="STRING" id="296587.C1EB92"/>
<keyword evidence="2" id="KW-1185">Reference proteome</keyword>
<protein>
    <submittedName>
        <fullName evidence="1">Uncharacterized protein</fullName>
    </submittedName>
</protein>
<dbReference type="Proteomes" id="UP000002009">
    <property type="component" value="Chromosome 7"/>
</dbReference>
<dbReference type="RefSeq" id="XP_002504083.1">
    <property type="nucleotide sequence ID" value="XM_002504037.1"/>
</dbReference>
<reference evidence="1 2" key="1">
    <citation type="journal article" date="2009" name="Science">
        <title>Green evolution and dynamic adaptations revealed by genomes of the marine picoeukaryotes Micromonas.</title>
        <authorList>
            <person name="Worden A.Z."/>
            <person name="Lee J.H."/>
            <person name="Mock T."/>
            <person name="Rouze P."/>
            <person name="Simmons M.P."/>
            <person name="Aerts A.L."/>
            <person name="Allen A.E."/>
            <person name="Cuvelier M.L."/>
            <person name="Derelle E."/>
            <person name="Everett M.V."/>
            <person name="Foulon E."/>
            <person name="Grimwood J."/>
            <person name="Gundlach H."/>
            <person name="Henrissat B."/>
            <person name="Napoli C."/>
            <person name="McDonald S.M."/>
            <person name="Parker M.S."/>
            <person name="Rombauts S."/>
            <person name="Salamov A."/>
            <person name="Von Dassow P."/>
            <person name="Badger J.H."/>
            <person name="Coutinho P.M."/>
            <person name="Demir E."/>
            <person name="Dubchak I."/>
            <person name="Gentemann C."/>
            <person name="Eikrem W."/>
            <person name="Gready J.E."/>
            <person name="John U."/>
            <person name="Lanier W."/>
            <person name="Lindquist E.A."/>
            <person name="Lucas S."/>
            <person name="Mayer K.F."/>
            <person name="Moreau H."/>
            <person name="Not F."/>
            <person name="Otillar R."/>
            <person name="Panaud O."/>
            <person name="Pangilinan J."/>
            <person name="Paulsen I."/>
            <person name="Piegu B."/>
            <person name="Poliakov A."/>
            <person name="Robbens S."/>
            <person name="Schmutz J."/>
            <person name="Toulza E."/>
            <person name="Wyss T."/>
            <person name="Zelensky A."/>
            <person name="Zhou K."/>
            <person name="Armbrust E.V."/>
            <person name="Bhattacharya D."/>
            <person name="Goodenough U.W."/>
            <person name="Van de Peer Y."/>
            <person name="Grigoriev I.V."/>
        </authorList>
    </citation>
    <scope>NUCLEOTIDE SEQUENCE [LARGE SCALE GENOMIC DNA]</scope>
    <source>
        <strain evidence="2">RCC299 / NOUM17</strain>
    </source>
</reference>